<dbReference type="EMBL" id="JELX01002881">
    <property type="protein sequence ID" value="KYF53971.1"/>
    <property type="molecule type" value="Genomic_DNA"/>
</dbReference>
<evidence type="ECO:0000256" key="1">
    <source>
        <dbReference type="SAM" id="MobiDB-lite"/>
    </source>
</evidence>
<feature type="signal peptide" evidence="2">
    <location>
        <begin position="1"/>
        <end position="28"/>
    </location>
</feature>
<dbReference type="PROSITE" id="PS51257">
    <property type="entry name" value="PROKAR_LIPOPROTEIN"/>
    <property type="match status" value="1"/>
</dbReference>
<keyword evidence="2" id="KW-0732">Signal</keyword>
<sequence>MLARHRHSFFALTLILPAVVGGCVVTSADTDNDPDQTTGPGVTHSSSTGGGDGGEGGQGGDGGEGGQGGDGGEGGQGGEGGEGGGGACVEAGSSTVTVAACERLNIAPAQGATSQCGEGRDEEPIGYRLCKRAFTLFAPSHAADLVDCLGDIGVQYACDIEPAQECLTEMYENACPNQALSTCNEIADDCDESFNPGQCAADLNPFTNAGVDELIECMNDGFEADENLTCRAAYTDCYQTVMSF</sequence>
<evidence type="ECO:0000313" key="3">
    <source>
        <dbReference type="EMBL" id="KYF53971.1"/>
    </source>
</evidence>
<reference evidence="3 4" key="1">
    <citation type="submission" date="2014-02" db="EMBL/GenBank/DDBJ databases">
        <title>The small core and large imbalanced accessory genome model reveals a collaborative survival strategy of Sorangium cellulosum strains in nature.</title>
        <authorList>
            <person name="Han K."/>
            <person name="Peng R."/>
            <person name="Blom J."/>
            <person name="Li Y.-Z."/>
        </authorList>
    </citation>
    <scope>NUCLEOTIDE SEQUENCE [LARGE SCALE GENOMIC DNA]</scope>
    <source>
        <strain evidence="3 4">So0157-18</strain>
    </source>
</reference>
<gene>
    <name evidence="3" type="ORF">BE04_24355</name>
</gene>
<name>A0A150PE47_SORCE</name>
<protein>
    <recommendedName>
        <fullName evidence="5">Secreted protein</fullName>
    </recommendedName>
</protein>
<comment type="caution">
    <text evidence="3">The sequence shown here is derived from an EMBL/GenBank/DDBJ whole genome shotgun (WGS) entry which is preliminary data.</text>
</comment>
<organism evidence="3 4">
    <name type="scientific">Sorangium cellulosum</name>
    <name type="common">Polyangium cellulosum</name>
    <dbReference type="NCBI Taxonomy" id="56"/>
    <lineage>
        <taxon>Bacteria</taxon>
        <taxon>Pseudomonadati</taxon>
        <taxon>Myxococcota</taxon>
        <taxon>Polyangia</taxon>
        <taxon>Polyangiales</taxon>
        <taxon>Polyangiaceae</taxon>
        <taxon>Sorangium</taxon>
    </lineage>
</organism>
<evidence type="ECO:0000313" key="4">
    <source>
        <dbReference type="Proteomes" id="UP000075604"/>
    </source>
</evidence>
<dbReference type="AlphaFoldDB" id="A0A150PE47"/>
<feature type="region of interest" description="Disordered" evidence="1">
    <location>
        <begin position="29"/>
        <end position="88"/>
    </location>
</feature>
<evidence type="ECO:0000256" key="2">
    <source>
        <dbReference type="SAM" id="SignalP"/>
    </source>
</evidence>
<evidence type="ECO:0008006" key="5">
    <source>
        <dbReference type="Google" id="ProtNLM"/>
    </source>
</evidence>
<feature type="chain" id="PRO_5007565826" description="Secreted protein" evidence="2">
    <location>
        <begin position="29"/>
        <end position="244"/>
    </location>
</feature>
<dbReference type="Proteomes" id="UP000075604">
    <property type="component" value="Unassembled WGS sequence"/>
</dbReference>
<feature type="compositionally biased region" description="Gly residues" evidence="1">
    <location>
        <begin position="48"/>
        <end position="87"/>
    </location>
</feature>
<proteinExistence type="predicted"/>
<feature type="compositionally biased region" description="Polar residues" evidence="1">
    <location>
        <begin position="35"/>
        <end position="47"/>
    </location>
</feature>
<accession>A0A150PE47</accession>